<name>A0ABW7TXC1_9ACTN</name>
<dbReference type="RefSeq" id="WP_260174597.1">
    <property type="nucleotide sequence ID" value="NZ_JBEYXG010000057.1"/>
</dbReference>
<protein>
    <submittedName>
        <fullName evidence="1">Uncharacterized protein</fullName>
    </submittedName>
</protein>
<keyword evidence="2" id="KW-1185">Reference proteome</keyword>
<dbReference type="Proteomes" id="UP001611339">
    <property type="component" value="Unassembled WGS sequence"/>
</dbReference>
<proteinExistence type="predicted"/>
<comment type="caution">
    <text evidence="1">The sequence shown here is derived from an EMBL/GenBank/DDBJ whole genome shotgun (WGS) entry which is preliminary data.</text>
</comment>
<sequence>MTDLLLNEGGTAARIEGLRREGTAAVERAGAVERTGGGVIVD</sequence>
<reference evidence="1 2" key="1">
    <citation type="submission" date="2024-10" db="EMBL/GenBank/DDBJ databases">
        <title>The Natural Products Discovery Center: Release of the First 8490 Sequenced Strains for Exploring Actinobacteria Biosynthetic Diversity.</title>
        <authorList>
            <person name="Kalkreuter E."/>
            <person name="Kautsar S.A."/>
            <person name="Yang D."/>
            <person name="Bader C.D."/>
            <person name="Teijaro C.N."/>
            <person name="Fluegel L."/>
            <person name="Davis C.M."/>
            <person name="Simpson J.R."/>
            <person name="Lauterbach L."/>
            <person name="Steele A.D."/>
            <person name="Gui C."/>
            <person name="Meng S."/>
            <person name="Li G."/>
            <person name="Viehrig K."/>
            <person name="Ye F."/>
            <person name="Su P."/>
            <person name="Kiefer A.F."/>
            <person name="Nichols A."/>
            <person name="Cepeda A.J."/>
            <person name="Yan W."/>
            <person name="Fan B."/>
            <person name="Jiang Y."/>
            <person name="Adhikari A."/>
            <person name="Zheng C.-J."/>
            <person name="Schuster L."/>
            <person name="Cowan T.M."/>
            <person name="Smanski M.J."/>
            <person name="Chevrette M.G."/>
            <person name="De Carvalho L.P.S."/>
            <person name="Shen B."/>
        </authorList>
    </citation>
    <scope>NUCLEOTIDE SEQUENCE [LARGE SCALE GENOMIC DNA]</scope>
    <source>
        <strain evidence="1 2">NPDC020602</strain>
    </source>
</reference>
<dbReference type="EMBL" id="JBIRUI010000001">
    <property type="protein sequence ID" value="MFI1712023.1"/>
    <property type="molecule type" value="Genomic_DNA"/>
</dbReference>
<evidence type="ECO:0000313" key="2">
    <source>
        <dbReference type="Proteomes" id="UP001611339"/>
    </source>
</evidence>
<gene>
    <name evidence="1" type="ORF">ACH407_00340</name>
</gene>
<evidence type="ECO:0000313" key="1">
    <source>
        <dbReference type="EMBL" id="MFI1712023.1"/>
    </source>
</evidence>
<accession>A0ABW7TXC1</accession>
<organism evidence="1 2">
    <name type="scientific">Streptomyces litmocidini</name>
    <dbReference type="NCBI Taxonomy" id="67318"/>
    <lineage>
        <taxon>Bacteria</taxon>
        <taxon>Bacillati</taxon>
        <taxon>Actinomycetota</taxon>
        <taxon>Actinomycetes</taxon>
        <taxon>Kitasatosporales</taxon>
        <taxon>Streptomycetaceae</taxon>
        <taxon>Streptomyces</taxon>
    </lineage>
</organism>